<evidence type="ECO:0000256" key="7">
    <source>
        <dbReference type="ARBA" id="ARBA00023180"/>
    </source>
</evidence>
<name>A0A0L7LP95_OPEBR</name>
<comment type="caution">
    <text evidence="9">The sequence shown here is derived from an EMBL/GenBank/DDBJ whole genome shotgun (WGS) entry which is preliminary data.</text>
</comment>
<keyword evidence="5" id="KW-0378">Hydrolase</keyword>
<feature type="chain" id="PRO_5005573607" description="acid phosphatase" evidence="8">
    <location>
        <begin position="17"/>
        <end position="318"/>
    </location>
</feature>
<dbReference type="PANTHER" id="PTHR11567">
    <property type="entry name" value="ACID PHOSPHATASE-RELATED"/>
    <property type="match status" value="1"/>
</dbReference>
<dbReference type="Gene3D" id="3.40.50.1240">
    <property type="entry name" value="Phosphoglycerate mutase-like"/>
    <property type="match status" value="2"/>
</dbReference>
<feature type="signal peptide" evidence="8">
    <location>
        <begin position="1"/>
        <end position="16"/>
    </location>
</feature>
<dbReference type="InterPro" id="IPR029033">
    <property type="entry name" value="His_PPase_superfam"/>
</dbReference>
<evidence type="ECO:0000256" key="3">
    <source>
        <dbReference type="ARBA" id="ARBA00012646"/>
    </source>
</evidence>
<comment type="catalytic activity">
    <reaction evidence="1">
        <text>a phosphate monoester + H2O = an alcohol + phosphate</text>
        <dbReference type="Rhea" id="RHEA:15017"/>
        <dbReference type="ChEBI" id="CHEBI:15377"/>
        <dbReference type="ChEBI" id="CHEBI:30879"/>
        <dbReference type="ChEBI" id="CHEBI:43474"/>
        <dbReference type="ChEBI" id="CHEBI:67140"/>
        <dbReference type="EC" id="3.1.3.2"/>
    </reaction>
</comment>
<proteinExistence type="inferred from homology"/>
<reference evidence="9 10" key="1">
    <citation type="journal article" date="2015" name="Genome Biol. Evol.">
        <title>The genome of winter moth (Operophtera brumata) provides a genomic perspective on sexual dimorphism and phenology.</title>
        <authorList>
            <person name="Derks M.F."/>
            <person name="Smit S."/>
            <person name="Salis L."/>
            <person name="Schijlen E."/>
            <person name="Bossers A."/>
            <person name="Mateman C."/>
            <person name="Pijl A.S."/>
            <person name="de Ridder D."/>
            <person name="Groenen M.A."/>
            <person name="Visser M.E."/>
            <person name="Megens H.J."/>
        </authorList>
    </citation>
    <scope>NUCLEOTIDE SEQUENCE [LARGE SCALE GENOMIC DNA]</scope>
    <source>
        <strain evidence="9">WM2013NL</strain>
        <tissue evidence="9">Head and thorax</tissue>
    </source>
</reference>
<dbReference type="EMBL" id="JTDY01000422">
    <property type="protein sequence ID" value="KOB77267.1"/>
    <property type="molecule type" value="Genomic_DNA"/>
</dbReference>
<dbReference type="AlphaFoldDB" id="A0A0L7LP95"/>
<dbReference type="EC" id="3.1.3.2" evidence="3"/>
<comment type="similarity">
    <text evidence="2">Belongs to the histidine acid phosphatase family.</text>
</comment>
<dbReference type="Proteomes" id="UP000037510">
    <property type="component" value="Unassembled WGS sequence"/>
</dbReference>
<dbReference type="SUPFAM" id="SSF53254">
    <property type="entry name" value="Phosphoglycerate mutase-like"/>
    <property type="match status" value="1"/>
</dbReference>
<gene>
    <name evidence="9" type="ORF">OBRU01_04469</name>
</gene>
<keyword evidence="10" id="KW-1185">Reference proteome</keyword>
<sequence length="318" mass="36032">MEVVFISFLLVVGAWGDAVGRTNQVDSEDTSGTELKQAFLKGKQRGFSVGKYLRKRYDGFISQLYLPDEISIRTTSFSRTKMTALTALAALYPPLPAQRWNPALNWQPLMYWYNCPLYIKLRNDAYDDPQVAEWIKLHQVLFEYIQKQTGTNITTPEDVFYLDNLFQTLLEYAVEFYTPAMIRLASGVLLNEILNATSNYIAGNTEQPKLRLYSAHENNVAALMAASRVFEPHQPSYGATFGLELRQDIKSGKYSIMAVYAGDAGGPAKMLPIKGCGSGLCDYDRFVSLVKEYAWTKSDFYNECKIEKDSQILNNNFL</sequence>
<dbReference type="InterPro" id="IPR050645">
    <property type="entry name" value="Histidine_acid_phosphatase"/>
</dbReference>
<dbReference type="STRING" id="104452.A0A0L7LP95"/>
<evidence type="ECO:0000256" key="8">
    <source>
        <dbReference type="SAM" id="SignalP"/>
    </source>
</evidence>
<dbReference type="InterPro" id="IPR000560">
    <property type="entry name" value="His_Pase_clade-2"/>
</dbReference>
<keyword evidence="7" id="KW-0325">Glycoprotein</keyword>
<evidence type="ECO:0000256" key="2">
    <source>
        <dbReference type="ARBA" id="ARBA00005375"/>
    </source>
</evidence>
<evidence type="ECO:0000256" key="1">
    <source>
        <dbReference type="ARBA" id="ARBA00000032"/>
    </source>
</evidence>
<evidence type="ECO:0000256" key="4">
    <source>
        <dbReference type="ARBA" id="ARBA00022729"/>
    </source>
</evidence>
<protein>
    <recommendedName>
        <fullName evidence="3">acid phosphatase</fullName>
        <ecNumber evidence="3">3.1.3.2</ecNumber>
    </recommendedName>
</protein>
<organism evidence="9 10">
    <name type="scientific">Operophtera brumata</name>
    <name type="common">Winter moth</name>
    <name type="synonym">Phalaena brumata</name>
    <dbReference type="NCBI Taxonomy" id="104452"/>
    <lineage>
        <taxon>Eukaryota</taxon>
        <taxon>Metazoa</taxon>
        <taxon>Ecdysozoa</taxon>
        <taxon>Arthropoda</taxon>
        <taxon>Hexapoda</taxon>
        <taxon>Insecta</taxon>
        <taxon>Pterygota</taxon>
        <taxon>Neoptera</taxon>
        <taxon>Endopterygota</taxon>
        <taxon>Lepidoptera</taxon>
        <taxon>Glossata</taxon>
        <taxon>Ditrysia</taxon>
        <taxon>Geometroidea</taxon>
        <taxon>Geometridae</taxon>
        <taxon>Larentiinae</taxon>
        <taxon>Operophtera</taxon>
    </lineage>
</organism>
<dbReference type="PANTHER" id="PTHR11567:SF211">
    <property type="entry name" value="PROSTATIC ACID PHOSPHATASE"/>
    <property type="match status" value="1"/>
</dbReference>
<evidence type="ECO:0000313" key="9">
    <source>
        <dbReference type="EMBL" id="KOB77267.1"/>
    </source>
</evidence>
<evidence type="ECO:0000313" key="10">
    <source>
        <dbReference type="Proteomes" id="UP000037510"/>
    </source>
</evidence>
<evidence type="ECO:0000256" key="6">
    <source>
        <dbReference type="ARBA" id="ARBA00023157"/>
    </source>
</evidence>
<dbReference type="GO" id="GO:0003993">
    <property type="term" value="F:acid phosphatase activity"/>
    <property type="evidence" value="ECO:0007669"/>
    <property type="project" value="UniProtKB-EC"/>
</dbReference>
<keyword evidence="4 8" id="KW-0732">Signal</keyword>
<accession>A0A0L7LP95</accession>
<evidence type="ECO:0000256" key="5">
    <source>
        <dbReference type="ARBA" id="ARBA00022801"/>
    </source>
</evidence>
<dbReference type="Pfam" id="PF00328">
    <property type="entry name" value="His_Phos_2"/>
    <property type="match status" value="1"/>
</dbReference>
<keyword evidence="6" id="KW-1015">Disulfide bond</keyword>
<dbReference type="CDD" id="cd07061">
    <property type="entry name" value="HP_HAP_like"/>
    <property type="match status" value="1"/>
</dbReference>